<reference evidence="3" key="1">
    <citation type="journal article" date="2014" name="Genome Announc.">
        <title>Draft genome sequence of Rhodosporidium toruloides CECT1137, an oleaginous yeast of biotechnological interest.</title>
        <authorList>
            <person name="Morin N."/>
            <person name="Calcas X."/>
            <person name="Devillers H."/>
            <person name="Durrens P."/>
            <person name="Sherman D.J."/>
            <person name="Nicaud J.-M."/>
            <person name="Neuveglise C."/>
        </authorList>
    </citation>
    <scope>NUCLEOTIDE SEQUENCE</scope>
    <source>
        <strain evidence="3">CECT1137</strain>
    </source>
</reference>
<feature type="compositionally biased region" description="Low complexity" evidence="1">
    <location>
        <begin position="1"/>
        <end position="15"/>
    </location>
</feature>
<dbReference type="AlphaFoldDB" id="A0A061AW75"/>
<dbReference type="OrthoDB" id="3269353at2759"/>
<name>A0A061AW75_RHOTO</name>
<evidence type="ECO:0000256" key="1">
    <source>
        <dbReference type="SAM" id="MobiDB-lite"/>
    </source>
</evidence>
<evidence type="ECO:0000256" key="2">
    <source>
        <dbReference type="SAM" id="Phobius"/>
    </source>
</evidence>
<feature type="compositionally biased region" description="Low complexity" evidence="1">
    <location>
        <begin position="279"/>
        <end position="295"/>
    </location>
</feature>
<feature type="transmembrane region" description="Helical" evidence="2">
    <location>
        <begin position="74"/>
        <end position="99"/>
    </location>
</feature>
<proteinExistence type="predicted"/>
<keyword evidence="2" id="KW-0812">Transmembrane</keyword>
<dbReference type="Gene3D" id="3.40.50.1360">
    <property type="match status" value="1"/>
</dbReference>
<feature type="compositionally biased region" description="Low complexity" evidence="1">
    <location>
        <begin position="559"/>
        <end position="569"/>
    </location>
</feature>
<gene>
    <name evidence="3" type="ORF">RHTO0S_06e07668g</name>
</gene>
<feature type="region of interest" description="Disordered" evidence="1">
    <location>
        <begin position="279"/>
        <end position="347"/>
    </location>
</feature>
<feature type="region of interest" description="Disordered" evidence="1">
    <location>
        <begin position="1"/>
        <end position="42"/>
    </location>
</feature>
<feature type="region of interest" description="Disordered" evidence="1">
    <location>
        <begin position="616"/>
        <end position="641"/>
    </location>
</feature>
<feature type="region of interest" description="Disordered" evidence="1">
    <location>
        <begin position="540"/>
        <end position="576"/>
    </location>
</feature>
<feature type="compositionally biased region" description="Acidic residues" evidence="1">
    <location>
        <begin position="624"/>
        <end position="640"/>
    </location>
</feature>
<accession>A0A061AW75</accession>
<dbReference type="EMBL" id="LK052941">
    <property type="protein sequence ID" value="CDR41904.1"/>
    <property type="molecule type" value="Genomic_DNA"/>
</dbReference>
<feature type="compositionally biased region" description="Polar residues" evidence="1">
    <location>
        <begin position="324"/>
        <end position="343"/>
    </location>
</feature>
<feature type="region of interest" description="Disordered" evidence="1">
    <location>
        <begin position="228"/>
        <end position="247"/>
    </location>
</feature>
<sequence length="915" mass="97759">MSTSPSSPALSTTSSVDGQRSARDEGYARDGGGNGSAMQDGRETPYLRPLFAGQTYSESVSVDGLISRRRRRRALIIIVPPPILLSAFSSSASLFSIAYGPPERFESGALMSLQGSLGAQLALIAREYGLPSIAGLSLYLSVPESLPAAPHAHAHAGPPPKRYAPRLTAETWSTLWSAFFEGTSDEYTSSGAPSLPIAGRIEFDFDLSRATWLRELVEDAPPRTLRLQHPFNLPSAHESPASQAEARSISLDDTENDGTVDSAHAEDNGSVLADYIETTQSSSSIRTSTPRASITSPPPPPSVPLAAMINDSGFAEPSLAAKDTCSSPTQLNRSFTFPPSTASPARGGAASISLFRASNDAGRLGENDWTAQLDRLREISETSMLEGVEHASQLGSFDASGSLGELLMSIVEEERDDEVAPTTADVVDMVQSVEAAGATQLVAPVRPSASFQLPYPVIQPYPPVYPSINLYPSIERFGTAFERQDEPYDALRANVDSPTDEATHDPLVPDIALSLAVEPTHTANPQGDFDFPAHLSLDPLTRAAGPASPLPSPTITPASLSRSSTSSSSDAHDYPVDFDDYTLEVTEALSSTLDYSGELDSLGLDHADDYFVLNTSQAPLDGSSDSESDTESQSSTEEDAAVDRELGGLVEVDDACRTFDVPSSPLPPSPEPVLFAFHSLAESRDLLDAVALFVLEAQGQSIDRRGAFSVAVGGTSAPLSLLQKALEGHSRVRWDHWEVACPSGLPEGVLEAFGAAVPLARIRRHDSTALRLAAKEAAEDDREEADDSQVDKKASPRFDLALLDINQDLGQLETPNSPAQAPRLLDDLDRKAPNDPFSLSHLATSRRLTYIAIGASQHSSLRNLLRSSDSLRRLDLANGHPAAIFADEDAVEDIDYPRSAFWDGEEESADSRAEV</sequence>
<evidence type="ECO:0000313" key="3">
    <source>
        <dbReference type="EMBL" id="CDR41904.1"/>
    </source>
</evidence>
<keyword evidence="2" id="KW-0472">Membrane</keyword>
<keyword evidence="2" id="KW-1133">Transmembrane helix</keyword>
<organism evidence="3">
    <name type="scientific">Rhodotorula toruloides</name>
    <name type="common">Yeast</name>
    <name type="synonym">Rhodosporidium toruloides</name>
    <dbReference type="NCBI Taxonomy" id="5286"/>
    <lineage>
        <taxon>Eukaryota</taxon>
        <taxon>Fungi</taxon>
        <taxon>Dikarya</taxon>
        <taxon>Basidiomycota</taxon>
        <taxon>Pucciniomycotina</taxon>
        <taxon>Microbotryomycetes</taxon>
        <taxon>Sporidiobolales</taxon>
        <taxon>Sporidiobolaceae</taxon>
        <taxon>Rhodotorula</taxon>
    </lineage>
</organism>
<protein>
    <submittedName>
        <fullName evidence="3">RHTO0S06e07668g1_1</fullName>
    </submittedName>
</protein>